<organism evidence="2 3">
    <name type="scientific">Protopolystoma xenopodis</name>
    <dbReference type="NCBI Taxonomy" id="117903"/>
    <lineage>
        <taxon>Eukaryota</taxon>
        <taxon>Metazoa</taxon>
        <taxon>Spiralia</taxon>
        <taxon>Lophotrochozoa</taxon>
        <taxon>Platyhelminthes</taxon>
        <taxon>Monogenea</taxon>
        <taxon>Polyopisthocotylea</taxon>
        <taxon>Polystomatidea</taxon>
        <taxon>Polystomatidae</taxon>
        <taxon>Protopolystoma</taxon>
    </lineage>
</organism>
<comment type="caution">
    <text evidence="2">The sequence shown here is derived from an EMBL/GenBank/DDBJ whole genome shotgun (WGS) entry which is preliminary data.</text>
</comment>
<evidence type="ECO:0000313" key="3">
    <source>
        <dbReference type="Proteomes" id="UP000784294"/>
    </source>
</evidence>
<protein>
    <submittedName>
        <fullName evidence="2">Uncharacterized protein</fullName>
    </submittedName>
</protein>
<gene>
    <name evidence="2" type="ORF">PXEA_LOCUS30787</name>
</gene>
<dbReference type="AlphaFoldDB" id="A0A3S5B106"/>
<proteinExistence type="predicted"/>
<feature type="compositionally biased region" description="Basic and acidic residues" evidence="1">
    <location>
        <begin position="10"/>
        <end position="20"/>
    </location>
</feature>
<sequence>MDLTLGRSTGKTDGHTDRHTGRVTVEVYRQPILSHCLGDKSSSSICQLSHICMLHLCDGGGTRRASSARPLFHRVGFV</sequence>
<name>A0A3S5B106_9PLAT</name>
<accession>A0A3S5B106</accession>
<dbReference type="Proteomes" id="UP000784294">
    <property type="component" value="Unassembled WGS sequence"/>
</dbReference>
<dbReference type="EMBL" id="CAAALY010254697">
    <property type="protein sequence ID" value="VEL37347.1"/>
    <property type="molecule type" value="Genomic_DNA"/>
</dbReference>
<feature type="region of interest" description="Disordered" evidence="1">
    <location>
        <begin position="1"/>
        <end position="21"/>
    </location>
</feature>
<reference evidence="2" key="1">
    <citation type="submission" date="2018-11" db="EMBL/GenBank/DDBJ databases">
        <authorList>
            <consortium name="Pathogen Informatics"/>
        </authorList>
    </citation>
    <scope>NUCLEOTIDE SEQUENCE</scope>
</reference>
<evidence type="ECO:0000256" key="1">
    <source>
        <dbReference type="SAM" id="MobiDB-lite"/>
    </source>
</evidence>
<keyword evidence="3" id="KW-1185">Reference proteome</keyword>
<evidence type="ECO:0000313" key="2">
    <source>
        <dbReference type="EMBL" id="VEL37347.1"/>
    </source>
</evidence>